<keyword evidence="9" id="KW-0444">Lipid biosynthesis</keyword>
<gene>
    <name evidence="20" type="ORF">GCWU000182_001378</name>
</gene>
<keyword evidence="16" id="KW-0594">Phospholipid biosynthesis</keyword>
<feature type="transmembrane region" description="Helical" evidence="19">
    <location>
        <begin position="173"/>
        <end position="191"/>
    </location>
</feature>
<dbReference type="OrthoDB" id="9799199at2"/>
<proteinExistence type="inferred from homology"/>
<dbReference type="EC" id="2.7.7.41" evidence="6 18"/>
<dbReference type="EMBL" id="ACIN03000013">
    <property type="protein sequence ID" value="ESK65217.1"/>
    <property type="molecule type" value="Genomic_DNA"/>
</dbReference>
<keyword evidence="12 18" id="KW-0548">Nucleotidyltransferase</keyword>
<organism evidence="20 21">
    <name type="scientific">Abiotrophia defectiva ATCC 49176</name>
    <dbReference type="NCBI Taxonomy" id="592010"/>
    <lineage>
        <taxon>Bacteria</taxon>
        <taxon>Bacillati</taxon>
        <taxon>Bacillota</taxon>
        <taxon>Bacilli</taxon>
        <taxon>Lactobacillales</taxon>
        <taxon>Aerococcaceae</taxon>
        <taxon>Abiotrophia</taxon>
    </lineage>
</organism>
<dbReference type="GO" id="GO:0016024">
    <property type="term" value="P:CDP-diacylglycerol biosynthetic process"/>
    <property type="evidence" value="ECO:0007669"/>
    <property type="project" value="UniProtKB-UniPathway"/>
</dbReference>
<sequence length="264" mass="29223">MKVRVISALAALAVLIPVVVVGGKVFTGMFLILGIMALFELANMKKIEYFNLVGVIATIAVALMILPSNYQSALIPGLKFTYLFYICCMLLLVLTVYEYKTFNIEEAALLIFGALYIGYGFRYLIELRQISLDLVIFQFAIIFATDSGAYIVGRRFGKHKLAPQLSPNKTIEGSLGGIVSAVVIAVLYNYFFDPHLGGSEHYILLAMALSVLGQLGDLVESAFKRHFGVKDSGKFLPGHGGVLDRFDSTLFTSFLLMTWFNWLK</sequence>
<comment type="catalytic activity">
    <reaction evidence="1 18">
        <text>a 1,2-diacyl-sn-glycero-3-phosphate + CTP + H(+) = a CDP-1,2-diacyl-sn-glycerol + diphosphate</text>
        <dbReference type="Rhea" id="RHEA:16229"/>
        <dbReference type="ChEBI" id="CHEBI:15378"/>
        <dbReference type="ChEBI" id="CHEBI:33019"/>
        <dbReference type="ChEBI" id="CHEBI:37563"/>
        <dbReference type="ChEBI" id="CHEBI:58332"/>
        <dbReference type="ChEBI" id="CHEBI:58608"/>
        <dbReference type="EC" id="2.7.7.41"/>
    </reaction>
</comment>
<evidence type="ECO:0000256" key="13">
    <source>
        <dbReference type="ARBA" id="ARBA00022989"/>
    </source>
</evidence>
<comment type="caution">
    <text evidence="20">The sequence shown here is derived from an EMBL/GenBank/DDBJ whole genome shotgun (WGS) entry which is preliminary data.</text>
</comment>
<dbReference type="GO" id="GO:0005886">
    <property type="term" value="C:plasma membrane"/>
    <property type="evidence" value="ECO:0007669"/>
    <property type="project" value="UniProtKB-SubCell"/>
</dbReference>
<dbReference type="PANTHER" id="PTHR46382">
    <property type="entry name" value="PHOSPHATIDATE CYTIDYLYLTRANSFERASE"/>
    <property type="match status" value="1"/>
</dbReference>
<dbReference type="RefSeq" id="WP_023392020.1">
    <property type="nucleotide sequence ID" value="NZ_KI535340.1"/>
</dbReference>
<reference evidence="20" key="1">
    <citation type="submission" date="2013-06" db="EMBL/GenBank/DDBJ databases">
        <authorList>
            <person name="Weinstock G."/>
            <person name="Sodergren E."/>
            <person name="Clifton S."/>
            <person name="Fulton L."/>
            <person name="Fulton B."/>
            <person name="Courtney L."/>
            <person name="Fronick C."/>
            <person name="Harrison M."/>
            <person name="Strong C."/>
            <person name="Farmer C."/>
            <person name="Delahaunty K."/>
            <person name="Markovic C."/>
            <person name="Hall O."/>
            <person name="Minx P."/>
            <person name="Tomlinson C."/>
            <person name="Mitreva M."/>
            <person name="Nelson J."/>
            <person name="Hou S."/>
            <person name="Wollam A."/>
            <person name="Pepin K.H."/>
            <person name="Johnson M."/>
            <person name="Bhonagiri V."/>
            <person name="Nash W.E."/>
            <person name="Warren W."/>
            <person name="Chinwalla A."/>
            <person name="Mardis E.R."/>
            <person name="Wilson R.K."/>
        </authorList>
    </citation>
    <scope>NUCLEOTIDE SEQUENCE [LARGE SCALE GENOMIC DNA]</scope>
    <source>
        <strain evidence="20">ATCC 49176</strain>
    </source>
</reference>
<evidence type="ECO:0000256" key="15">
    <source>
        <dbReference type="ARBA" id="ARBA00023136"/>
    </source>
</evidence>
<keyword evidence="14" id="KW-0443">Lipid metabolism</keyword>
<comment type="pathway">
    <text evidence="3 18">Phospholipid metabolism; CDP-diacylglycerol biosynthesis; CDP-diacylglycerol from sn-glycerol 3-phosphate: step 3/3.</text>
</comment>
<evidence type="ECO:0000256" key="14">
    <source>
        <dbReference type="ARBA" id="ARBA00023098"/>
    </source>
</evidence>
<evidence type="ECO:0000256" key="5">
    <source>
        <dbReference type="ARBA" id="ARBA00010185"/>
    </source>
</evidence>
<dbReference type="AlphaFoldDB" id="W1Q2C1"/>
<evidence type="ECO:0000256" key="7">
    <source>
        <dbReference type="ARBA" id="ARBA00019373"/>
    </source>
</evidence>
<evidence type="ECO:0000256" key="17">
    <source>
        <dbReference type="ARBA" id="ARBA00023264"/>
    </source>
</evidence>
<keyword evidence="15 19" id="KW-0472">Membrane</keyword>
<evidence type="ECO:0000313" key="20">
    <source>
        <dbReference type="EMBL" id="ESK65217.1"/>
    </source>
</evidence>
<evidence type="ECO:0000256" key="3">
    <source>
        <dbReference type="ARBA" id="ARBA00005119"/>
    </source>
</evidence>
<evidence type="ECO:0000256" key="6">
    <source>
        <dbReference type="ARBA" id="ARBA00012487"/>
    </source>
</evidence>
<comment type="similarity">
    <text evidence="5 18">Belongs to the CDS family.</text>
</comment>
<feature type="transmembrane region" description="Helical" evidence="19">
    <location>
        <begin position="82"/>
        <end position="100"/>
    </location>
</feature>
<keyword evidence="8" id="KW-1003">Cell membrane</keyword>
<evidence type="ECO:0000256" key="8">
    <source>
        <dbReference type="ARBA" id="ARBA00022475"/>
    </source>
</evidence>
<dbReference type="PROSITE" id="PS01315">
    <property type="entry name" value="CDS"/>
    <property type="match status" value="1"/>
</dbReference>
<keyword evidence="11 18" id="KW-0812">Transmembrane</keyword>
<keyword evidence="17" id="KW-1208">Phospholipid metabolism</keyword>
<evidence type="ECO:0000256" key="19">
    <source>
        <dbReference type="SAM" id="Phobius"/>
    </source>
</evidence>
<dbReference type="GO" id="GO:0004605">
    <property type="term" value="F:phosphatidate cytidylyltransferase activity"/>
    <property type="evidence" value="ECO:0007669"/>
    <property type="project" value="UniProtKB-EC"/>
</dbReference>
<feature type="transmembrane region" description="Helical" evidence="19">
    <location>
        <begin position="107"/>
        <end position="125"/>
    </location>
</feature>
<dbReference type="eggNOG" id="COG4589">
    <property type="taxonomic scope" value="Bacteria"/>
</dbReference>
<evidence type="ECO:0000256" key="9">
    <source>
        <dbReference type="ARBA" id="ARBA00022516"/>
    </source>
</evidence>
<evidence type="ECO:0000256" key="18">
    <source>
        <dbReference type="RuleBase" id="RU003938"/>
    </source>
</evidence>
<keyword evidence="21" id="KW-1185">Reference proteome</keyword>
<evidence type="ECO:0000256" key="16">
    <source>
        <dbReference type="ARBA" id="ARBA00023209"/>
    </source>
</evidence>
<name>W1Q2C1_ABIDE</name>
<dbReference type="Pfam" id="PF01148">
    <property type="entry name" value="CTP_transf_1"/>
    <property type="match status" value="1"/>
</dbReference>
<dbReference type="GeneID" id="84817881"/>
<dbReference type="Proteomes" id="UP000019050">
    <property type="component" value="Unassembled WGS sequence"/>
</dbReference>
<dbReference type="UniPathway" id="UPA00557">
    <property type="reaction ID" value="UER00614"/>
</dbReference>
<feature type="transmembrane region" description="Helical" evidence="19">
    <location>
        <begin position="243"/>
        <end position="262"/>
    </location>
</feature>
<accession>W1Q2C1</accession>
<feature type="transmembrane region" description="Helical" evidence="19">
    <location>
        <begin position="131"/>
        <end position="152"/>
    </location>
</feature>
<feature type="transmembrane region" description="Helical" evidence="19">
    <location>
        <begin position="6"/>
        <end position="37"/>
    </location>
</feature>
<comment type="subcellular location">
    <subcellularLocation>
        <location evidence="2">Cell membrane</location>
        <topology evidence="2">Multi-pass membrane protein</topology>
    </subcellularLocation>
</comment>
<evidence type="ECO:0000256" key="11">
    <source>
        <dbReference type="ARBA" id="ARBA00022692"/>
    </source>
</evidence>
<feature type="transmembrane region" description="Helical" evidence="19">
    <location>
        <begin position="49"/>
        <end position="70"/>
    </location>
</feature>
<dbReference type="HOGENOM" id="CLU_037294_2_2_9"/>
<evidence type="ECO:0000256" key="10">
    <source>
        <dbReference type="ARBA" id="ARBA00022679"/>
    </source>
</evidence>
<evidence type="ECO:0000256" key="2">
    <source>
        <dbReference type="ARBA" id="ARBA00004651"/>
    </source>
</evidence>
<keyword evidence="10 18" id="KW-0808">Transferase</keyword>
<evidence type="ECO:0000256" key="1">
    <source>
        <dbReference type="ARBA" id="ARBA00001698"/>
    </source>
</evidence>
<keyword evidence="13 19" id="KW-1133">Transmembrane helix</keyword>
<comment type="pathway">
    <text evidence="4">Lipid metabolism.</text>
</comment>
<evidence type="ECO:0000256" key="12">
    <source>
        <dbReference type="ARBA" id="ARBA00022695"/>
    </source>
</evidence>
<protein>
    <recommendedName>
        <fullName evidence="7 18">Phosphatidate cytidylyltransferase</fullName>
        <ecNumber evidence="6 18">2.7.7.41</ecNumber>
    </recommendedName>
</protein>
<dbReference type="PANTHER" id="PTHR46382:SF1">
    <property type="entry name" value="PHOSPHATIDATE CYTIDYLYLTRANSFERASE"/>
    <property type="match status" value="1"/>
</dbReference>
<evidence type="ECO:0000313" key="21">
    <source>
        <dbReference type="Proteomes" id="UP000019050"/>
    </source>
</evidence>
<evidence type="ECO:0000256" key="4">
    <source>
        <dbReference type="ARBA" id="ARBA00005189"/>
    </source>
</evidence>
<dbReference type="STRING" id="592010.GCWU000182_001378"/>
<dbReference type="InterPro" id="IPR000374">
    <property type="entry name" value="PC_trans"/>
</dbReference>